<keyword evidence="4 5" id="KW-0472">Membrane</keyword>
<feature type="transmembrane region" description="Helical" evidence="5">
    <location>
        <begin position="132"/>
        <end position="155"/>
    </location>
</feature>
<evidence type="ECO:0000256" key="2">
    <source>
        <dbReference type="ARBA" id="ARBA00022692"/>
    </source>
</evidence>
<feature type="transmembrane region" description="Helical" evidence="5">
    <location>
        <begin position="185"/>
        <end position="200"/>
    </location>
</feature>
<dbReference type="PANTHER" id="PTHR37422">
    <property type="entry name" value="TEICHURONIC ACID BIOSYNTHESIS PROTEIN TUAE"/>
    <property type="match status" value="1"/>
</dbReference>
<feature type="transmembrane region" description="Helical" evidence="5">
    <location>
        <begin position="93"/>
        <end position="112"/>
    </location>
</feature>
<dbReference type="RefSeq" id="WP_170146205.1">
    <property type="nucleotide sequence ID" value="NZ_CBCSGC010000047.1"/>
</dbReference>
<name>A0A328ZDI4_9BURK</name>
<evidence type="ECO:0000256" key="4">
    <source>
        <dbReference type="ARBA" id="ARBA00023136"/>
    </source>
</evidence>
<dbReference type="InterPro" id="IPR021797">
    <property type="entry name" value="Wzy_C_2"/>
</dbReference>
<protein>
    <submittedName>
        <fullName evidence="8">Pilin glycosylation ligase PglL</fullName>
    </submittedName>
</protein>
<feature type="transmembrane region" description="Helical" evidence="5">
    <location>
        <begin position="31"/>
        <end position="52"/>
    </location>
</feature>
<dbReference type="GO" id="GO:0016020">
    <property type="term" value="C:membrane"/>
    <property type="evidence" value="ECO:0007669"/>
    <property type="project" value="UniProtKB-SubCell"/>
</dbReference>
<feature type="transmembrane region" description="Helical" evidence="5">
    <location>
        <begin position="212"/>
        <end position="235"/>
    </location>
</feature>
<evidence type="ECO:0000313" key="8">
    <source>
        <dbReference type="EMBL" id="RAR84300.1"/>
    </source>
</evidence>
<evidence type="ECO:0000259" key="7">
    <source>
        <dbReference type="Pfam" id="PF11846"/>
    </source>
</evidence>
<gene>
    <name evidence="8" type="ORF">AX018_101118</name>
</gene>
<sequence>MDFYSDAWAACVLWGFGVVVLWRISKSQRLAWHVLPLLVLACCAIVWVQYAIGLVEARGVAWTSSLYLMGLALTMLVGAALERWRPGQCADFLFMAALVGALGSLLIQFQQWLRIDPGSAFWLFVPAPPDRFFANLGQPNQLASLLCLGVLACAWFHQRERLAGSVAWMLAVLLAVGLALAESRTTWLVVLLSLAMLVLFRKRLAITRGVMFGAFTWAGVLTTFVVALPHANIWLGLETQLRPVRSISNLELRLDVWAHLWEAVWSRPWLGFGWMQTSFAQFTPNPYDMVTAGTHRHAHNLLMDLLVFVGIPLGLVLCAALVMWAIRAIRHMTQPGHLWMLLFVAALGVHAMLEYPLYYAYFLLPCGLMVGALNEVLRFRPVGRTGRLPVAGLMGLAGVVLVIVIHDYVRIEEDFFSLRFERQQLAAPSERLAPEVVALTQLQDQMWLIRVDPGKAHTEQDLERALRTAKLLPSTVTLYKLATMYAMAGMQKQAEYWVVVLTRLNEPSQKLVNELHRQWNEQAEVYPEMAKVAWPK</sequence>
<proteinExistence type="predicted"/>
<comment type="caution">
    <text evidence="8">The sequence shown here is derived from an EMBL/GenBank/DDBJ whole genome shotgun (WGS) entry which is preliminary data.</text>
</comment>
<dbReference type="InterPro" id="IPR007016">
    <property type="entry name" value="O-antigen_ligase-rel_domated"/>
</dbReference>
<evidence type="ECO:0000256" key="1">
    <source>
        <dbReference type="ARBA" id="ARBA00004141"/>
    </source>
</evidence>
<keyword evidence="9" id="KW-1185">Reference proteome</keyword>
<dbReference type="Pfam" id="PF11846">
    <property type="entry name" value="Wzy_C_2"/>
    <property type="match status" value="1"/>
</dbReference>
<feature type="transmembrane region" description="Helical" evidence="5">
    <location>
        <begin position="64"/>
        <end position="81"/>
    </location>
</feature>
<feature type="transmembrane region" description="Helical" evidence="5">
    <location>
        <begin position="305"/>
        <end position="326"/>
    </location>
</feature>
<dbReference type="EMBL" id="QLTA01000011">
    <property type="protein sequence ID" value="RAR84300.1"/>
    <property type="molecule type" value="Genomic_DNA"/>
</dbReference>
<evidence type="ECO:0000259" key="6">
    <source>
        <dbReference type="Pfam" id="PF04932"/>
    </source>
</evidence>
<comment type="subcellular location">
    <subcellularLocation>
        <location evidence="1">Membrane</location>
        <topology evidence="1">Multi-pass membrane protein</topology>
    </subcellularLocation>
</comment>
<dbReference type="GO" id="GO:0016874">
    <property type="term" value="F:ligase activity"/>
    <property type="evidence" value="ECO:0007669"/>
    <property type="project" value="UniProtKB-KW"/>
</dbReference>
<accession>A0A328ZDI4</accession>
<feature type="transmembrane region" description="Helical" evidence="5">
    <location>
        <begin position="162"/>
        <end position="179"/>
    </location>
</feature>
<evidence type="ECO:0000256" key="5">
    <source>
        <dbReference type="SAM" id="Phobius"/>
    </source>
</evidence>
<organism evidence="8 9">
    <name type="scientific">Paracidovorax anthurii</name>
    <dbReference type="NCBI Taxonomy" id="78229"/>
    <lineage>
        <taxon>Bacteria</taxon>
        <taxon>Pseudomonadati</taxon>
        <taxon>Pseudomonadota</taxon>
        <taxon>Betaproteobacteria</taxon>
        <taxon>Burkholderiales</taxon>
        <taxon>Comamonadaceae</taxon>
        <taxon>Paracidovorax</taxon>
    </lineage>
</organism>
<dbReference type="AlphaFoldDB" id="A0A328ZDI4"/>
<dbReference type="Proteomes" id="UP000248856">
    <property type="component" value="Unassembled WGS sequence"/>
</dbReference>
<keyword evidence="3 5" id="KW-1133">Transmembrane helix</keyword>
<reference evidence="8 9" key="1">
    <citation type="submission" date="2018-06" db="EMBL/GenBank/DDBJ databases">
        <title>Genomic Encyclopedia of Archaeal and Bacterial Type Strains, Phase II (KMG-II): from individual species to whole genera.</title>
        <authorList>
            <person name="Goeker M."/>
        </authorList>
    </citation>
    <scope>NUCLEOTIDE SEQUENCE [LARGE SCALE GENOMIC DNA]</scope>
    <source>
        <strain evidence="8 9">CFPB 3232</strain>
    </source>
</reference>
<feature type="transmembrane region" description="Helical" evidence="5">
    <location>
        <begin position="389"/>
        <end position="409"/>
    </location>
</feature>
<dbReference type="PANTHER" id="PTHR37422:SF21">
    <property type="entry name" value="EXOQ-LIKE PROTEIN"/>
    <property type="match status" value="1"/>
</dbReference>
<evidence type="ECO:0000313" key="9">
    <source>
        <dbReference type="Proteomes" id="UP000248856"/>
    </source>
</evidence>
<evidence type="ECO:0000256" key="3">
    <source>
        <dbReference type="ARBA" id="ARBA00022989"/>
    </source>
</evidence>
<dbReference type="Pfam" id="PF04932">
    <property type="entry name" value="Wzy_C"/>
    <property type="match status" value="1"/>
</dbReference>
<dbReference type="InterPro" id="IPR051533">
    <property type="entry name" value="WaaL-like"/>
</dbReference>
<feature type="domain" description="O-antigen ligase-related" evidence="6">
    <location>
        <begin position="170"/>
        <end position="317"/>
    </location>
</feature>
<feature type="domain" description="Virulence factor membrane-bound polymerase C-terminal" evidence="7">
    <location>
        <begin position="339"/>
        <end position="498"/>
    </location>
</feature>
<feature type="transmembrane region" description="Helical" evidence="5">
    <location>
        <begin position="359"/>
        <end position="377"/>
    </location>
</feature>
<feature type="transmembrane region" description="Helical" evidence="5">
    <location>
        <begin position="6"/>
        <end position="24"/>
    </location>
</feature>
<keyword evidence="2 5" id="KW-0812">Transmembrane</keyword>
<feature type="transmembrane region" description="Helical" evidence="5">
    <location>
        <begin position="338"/>
        <end position="353"/>
    </location>
</feature>
<keyword evidence="8" id="KW-0436">Ligase</keyword>